<dbReference type="EMBL" id="GBXM01019955">
    <property type="protein sequence ID" value="JAH88622.1"/>
    <property type="molecule type" value="Transcribed_RNA"/>
</dbReference>
<feature type="region of interest" description="Disordered" evidence="1">
    <location>
        <begin position="23"/>
        <end position="46"/>
    </location>
</feature>
<organism evidence="2">
    <name type="scientific">Anguilla anguilla</name>
    <name type="common">European freshwater eel</name>
    <name type="synonym">Muraena anguilla</name>
    <dbReference type="NCBI Taxonomy" id="7936"/>
    <lineage>
        <taxon>Eukaryota</taxon>
        <taxon>Metazoa</taxon>
        <taxon>Chordata</taxon>
        <taxon>Craniata</taxon>
        <taxon>Vertebrata</taxon>
        <taxon>Euteleostomi</taxon>
        <taxon>Actinopterygii</taxon>
        <taxon>Neopterygii</taxon>
        <taxon>Teleostei</taxon>
        <taxon>Anguilliformes</taxon>
        <taxon>Anguillidae</taxon>
        <taxon>Anguilla</taxon>
    </lineage>
</organism>
<proteinExistence type="predicted"/>
<reference evidence="2" key="2">
    <citation type="journal article" date="2015" name="Fish Shellfish Immunol.">
        <title>Early steps in the European eel (Anguilla anguilla)-Vibrio vulnificus interaction in the gills: Role of the RtxA13 toxin.</title>
        <authorList>
            <person name="Callol A."/>
            <person name="Pajuelo D."/>
            <person name="Ebbesson L."/>
            <person name="Teles M."/>
            <person name="MacKenzie S."/>
            <person name="Amaro C."/>
        </authorList>
    </citation>
    <scope>NUCLEOTIDE SEQUENCE</scope>
</reference>
<protein>
    <submittedName>
        <fullName evidence="2">Uncharacterized protein</fullName>
    </submittedName>
</protein>
<name>A0A0E9WE36_ANGAN</name>
<evidence type="ECO:0000256" key="1">
    <source>
        <dbReference type="SAM" id="MobiDB-lite"/>
    </source>
</evidence>
<evidence type="ECO:0000313" key="2">
    <source>
        <dbReference type="EMBL" id="JAH88622.1"/>
    </source>
</evidence>
<reference evidence="2" key="1">
    <citation type="submission" date="2014-11" db="EMBL/GenBank/DDBJ databases">
        <authorList>
            <person name="Amaro Gonzalez C."/>
        </authorList>
    </citation>
    <scope>NUCLEOTIDE SEQUENCE</scope>
</reference>
<accession>A0A0E9WE36</accession>
<sequence length="55" mass="5927">MADCVDCLEELAESRIGQGFYSDELIGDDPAGRPEGLQGGGRSPMRDHFNVILTS</sequence>
<dbReference type="AlphaFoldDB" id="A0A0E9WE36"/>